<dbReference type="PANTHER" id="PTHR43031">
    <property type="entry name" value="FAD-DEPENDENT OXIDOREDUCTASE"/>
    <property type="match status" value="1"/>
</dbReference>
<dbReference type="AlphaFoldDB" id="A0A0F7DBC0"/>
<dbReference type="SUPFAM" id="SSF52821">
    <property type="entry name" value="Rhodanese/Cell cycle control phosphatase"/>
    <property type="match status" value="1"/>
</dbReference>
<dbReference type="GO" id="GO:0004792">
    <property type="term" value="F:thiosulfate-cyanide sulfurtransferase activity"/>
    <property type="evidence" value="ECO:0007669"/>
    <property type="project" value="InterPro"/>
</dbReference>
<dbReference type="Pfam" id="PF00581">
    <property type="entry name" value="Rhodanese"/>
    <property type="match status" value="1"/>
</dbReference>
<protein>
    <submittedName>
        <fullName evidence="2">Rhodanese-related sulfurtransferase</fullName>
    </submittedName>
</protein>
<dbReference type="InterPro" id="IPR036873">
    <property type="entry name" value="Rhodanese-like_dom_sf"/>
</dbReference>
<proteinExistence type="predicted"/>
<reference evidence="2 3" key="1">
    <citation type="submission" date="2015-04" db="EMBL/GenBank/DDBJ databases">
        <title>The complete genome sequence of the hyperthermophilic, obligate iron-reducing archaeon Geoglobus ahangari strain 234T.</title>
        <authorList>
            <person name="Manzella M.P."/>
            <person name="Holmes D.E."/>
            <person name="Rocheleau J.M."/>
            <person name="Chung A."/>
            <person name="Reguera G."/>
            <person name="Kashefi K."/>
        </authorList>
    </citation>
    <scope>NUCLEOTIDE SEQUENCE [LARGE SCALE GENOMIC DNA]</scope>
    <source>
        <strain evidence="2 3">234</strain>
    </source>
</reference>
<dbReference type="SMART" id="SM00450">
    <property type="entry name" value="RHOD"/>
    <property type="match status" value="1"/>
</dbReference>
<dbReference type="InParanoid" id="A0A0F7DBC0"/>
<accession>A0A0F7DBC0</accession>
<keyword evidence="2" id="KW-0808">Transferase</keyword>
<dbReference type="PROSITE" id="PS50206">
    <property type="entry name" value="RHODANESE_3"/>
    <property type="match status" value="1"/>
</dbReference>
<dbReference type="KEGG" id="gah:GAH_01898"/>
<gene>
    <name evidence="2" type="ORF">GAH_01898</name>
</gene>
<dbReference type="HOGENOM" id="CLU_089574_1_6_2"/>
<name>A0A0F7DBC0_9EURY</name>
<dbReference type="PANTHER" id="PTHR43031:SF1">
    <property type="entry name" value="PYRIDINE NUCLEOTIDE-DISULPHIDE OXIDOREDUCTASE"/>
    <property type="match status" value="1"/>
</dbReference>
<dbReference type="PROSITE" id="PS00380">
    <property type="entry name" value="RHODANESE_1"/>
    <property type="match status" value="1"/>
</dbReference>
<dbReference type="CDD" id="cd00158">
    <property type="entry name" value="RHOD"/>
    <property type="match status" value="1"/>
</dbReference>
<dbReference type="EMBL" id="CP011267">
    <property type="protein sequence ID" value="AKG90826.1"/>
    <property type="molecule type" value="Genomic_DNA"/>
</dbReference>
<evidence type="ECO:0000313" key="2">
    <source>
        <dbReference type="EMBL" id="AKG90826.1"/>
    </source>
</evidence>
<feature type="domain" description="Rhodanese" evidence="1">
    <location>
        <begin position="46"/>
        <end position="136"/>
    </location>
</feature>
<dbReference type="InterPro" id="IPR001763">
    <property type="entry name" value="Rhodanese-like_dom"/>
</dbReference>
<sequence>MVALLLIITSILVAGCIQNAGNKNEENRYKDITVDEAYRMIEEHAGNSSFVIIDVRTPKEYEEGHIPGAINIDVFGRNFRKKLEELDLNKTYLVYCKTGFKSKIACETMVRMGFRHVYNMEGGIEAWMKKGYPVVRQPSSS</sequence>
<evidence type="ECO:0000259" key="1">
    <source>
        <dbReference type="PROSITE" id="PS50206"/>
    </source>
</evidence>
<evidence type="ECO:0000313" key="3">
    <source>
        <dbReference type="Proteomes" id="UP000034723"/>
    </source>
</evidence>
<dbReference type="Proteomes" id="UP000034723">
    <property type="component" value="Chromosome"/>
</dbReference>
<dbReference type="InterPro" id="IPR050229">
    <property type="entry name" value="GlpE_sulfurtransferase"/>
</dbReference>
<dbReference type="STRING" id="113653.GAH_01898"/>
<dbReference type="Gene3D" id="3.40.250.10">
    <property type="entry name" value="Rhodanese-like domain"/>
    <property type="match status" value="1"/>
</dbReference>
<keyword evidence="3" id="KW-1185">Reference proteome</keyword>
<organism evidence="2 3">
    <name type="scientific">Geoglobus ahangari</name>
    <dbReference type="NCBI Taxonomy" id="113653"/>
    <lineage>
        <taxon>Archaea</taxon>
        <taxon>Methanobacteriati</taxon>
        <taxon>Methanobacteriota</taxon>
        <taxon>Archaeoglobi</taxon>
        <taxon>Archaeoglobales</taxon>
        <taxon>Archaeoglobaceae</taxon>
        <taxon>Geoglobus</taxon>
    </lineage>
</organism>
<dbReference type="InterPro" id="IPR001307">
    <property type="entry name" value="Thiosulphate_STrfase_CS"/>
</dbReference>